<name>A0AAD3SMI0_NEPGR</name>
<organism evidence="2 3">
    <name type="scientific">Nepenthes gracilis</name>
    <name type="common">Slender pitcher plant</name>
    <dbReference type="NCBI Taxonomy" id="150966"/>
    <lineage>
        <taxon>Eukaryota</taxon>
        <taxon>Viridiplantae</taxon>
        <taxon>Streptophyta</taxon>
        <taxon>Embryophyta</taxon>
        <taxon>Tracheophyta</taxon>
        <taxon>Spermatophyta</taxon>
        <taxon>Magnoliopsida</taxon>
        <taxon>eudicotyledons</taxon>
        <taxon>Gunneridae</taxon>
        <taxon>Pentapetalae</taxon>
        <taxon>Caryophyllales</taxon>
        <taxon>Nepenthaceae</taxon>
        <taxon>Nepenthes</taxon>
    </lineage>
</organism>
<feature type="compositionally biased region" description="Low complexity" evidence="1">
    <location>
        <begin position="38"/>
        <end position="55"/>
    </location>
</feature>
<feature type="compositionally biased region" description="Polar residues" evidence="1">
    <location>
        <begin position="152"/>
        <end position="161"/>
    </location>
</feature>
<dbReference type="EMBL" id="BSYO01000012">
    <property type="protein sequence ID" value="GMH12956.1"/>
    <property type="molecule type" value="Genomic_DNA"/>
</dbReference>
<protein>
    <submittedName>
        <fullName evidence="2">Uncharacterized protein</fullName>
    </submittedName>
</protein>
<comment type="caution">
    <text evidence="2">The sequence shown here is derived from an EMBL/GenBank/DDBJ whole genome shotgun (WGS) entry which is preliminary data.</text>
</comment>
<feature type="compositionally biased region" description="Basic residues" evidence="1">
    <location>
        <begin position="20"/>
        <end position="36"/>
    </location>
</feature>
<dbReference type="AlphaFoldDB" id="A0AAD3SMI0"/>
<feature type="region of interest" description="Disordered" evidence="1">
    <location>
        <begin position="138"/>
        <end position="161"/>
    </location>
</feature>
<keyword evidence="3" id="KW-1185">Reference proteome</keyword>
<gene>
    <name evidence="2" type="ORF">Nepgr_014797</name>
</gene>
<accession>A0AAD3SMI0</accession>
<reference evidence="2" key="1">
    <citation type="submission" date="2023-05" db="EMBL/GenBank/DDBJ databases">
        <title>Nepenthes gracilis genome sequencing.</title>
        <authorList>
            <person name="Fukushima K."/>
        </authorList>
    </citation>
    <scope>NUCLEOTIDE SEQUENCE</scope>
    <source>
        <strain evidence="2">SING2019-196</strain>
    </source>
</reference>
<dbReference type="Proteomes" id="UP001279734">
    <property type="component" value="Unassembled WGS sequence"/>
</dbReference>
<sequence length="280" mass="30249">MERMDYARVCEEIAERPRGYRKHPSGVYRHKSKIRVNPKPISSGSSIGSKGPVPGELQIPTPPPLSNSFGALQDVENDGPFVEKEMGREGNYVGVALGSDKEDRSPLPQNGTVIHTTMVMEPLGDKFSLNGCPASVSDVSDGVSGNPVSPSDQNAQRNTPSIQDRLSVLSPLEGEISECSQCFEDRDRTKVDQDPTHSPVQPLHFLAPAGQDGVALGFARLQCIAVGPAILCPNAAPFAVPKGPCRLIRLLKPGDAAPFRLSSLCWSRLLTEMILFLVQR</sequence>
<feature type="region of interest" description="Disordered" evidence="1">
    <location>
        <begin position="20"/>
        <end position="63"/>
    </location>
</feature>
<evidence type="ECO:0000313" key="2">
    <source>
        <dbReference type="EMBL" id="GMH12956.1"/>
    </source>
</evidence>
<feature type="compositionally biased region" description="Low complexity" evidence="1">
    <location>
        <begin position="138"/>
        <end position="151"/>
    </location>
</feature>
<evidence type="ECO:0000313" key="3">
    <source>
        <dbReference type="Proteomes" id="UP001279734"/>
    </source>
</evidence>
<proteinExistence type="predicted"/>
<evidence type="ECO:0000256" key="1">
    <source>
        <dbReference type="SAM" id="MobiDB-lite"/>
    </source>
</evidence>